<gene>
    <name evidence="2" type="ORF">PECAL_1P27600</name>
</gene>
<keyword evidence="3" id="KW-1185">Reference proteome</keyword>
<evidence type="ECO:0000313" key="3">
    <source>
        <dbReference type="Proteomes" id="UP000789595"/>
    </source>
</evidence>
<reference evidence="2" key="1">
    <citation type="submission" date="2021-11" db="EMBL/GenBank/DDBJ databases">
        <authorList>
            <consortium name="Genoscope - CEA"/>
            <person name="William W."/>
        </authorList>
    </citation>
    <scope>NUCLEOTIDE SEQUENCE</scope>
</reference>
<feature type="region of interest" description="Disordered" evidence="1">
    <location>
        <begin position="1"/>
        <end position="32"/>
    </location>
</feature>
<proteinExistence type="predicted"/>
<feature type="compositionally biased region" description="Basic residues" evidence="1">
    <location>
        <begin position="9"/>
        <end position="22"/>
    </location>
</feature>
<dbReference type="Proteomes" id="UP000789595">
    <property type="component" value="Unassembled WGS sequence"/>
</dbReference>
<protein>
    <submittedName>
        <fullName evidence="2">Uncharacterized protein</fullName>
    </submittedName>
</protein>
<accession>A0A8J2S6H4</accession>
<dbReference type="AlphaFoldDB" id="A0A8J2S6H4"/>
<name>A0A8J2S6H4_9STRA</name>
<sequence>MSLDDLPKRRGTMKGSIHRHTSGRGYGIYREGPPSERFPTWRSETDDAFERKVVLGRSKSWQHAHPERRAKCAEAFLVSGEIGDFTRPGFDPTKPPRYAFIDPSYRNPMKTNRRGVHPDPKGGRVLYPKDPSYFREEPTRLNSPVSDLPRARSRALDLSEGRLDASFNKSAHNDLAMTAQPEAFQATLPFEPRGAASIYRGNKMRAGNMRHWSGGLRGMRY</sequence>
<comment type="caution">
    <text evidence="2">The sequence shown here is derived from an EMBL/GenBank/DDBJ whole genome shotgun (WGS) entry which is preliminary data.</text>
</comment>
<evidence type="ECO:0000313" key="2">
    <source>
        <dbReference type="EMBL" id="CAH0366278.1"/>
    </source>
</evidence>
<organism evidence="2 3">
    <name type="scientific">Pelagomonas calceolata</name>
    <dbReference type="NCBI Taxonomy" id="35677"/>
    <lineage>
        <taxon>Eukaryota</taxon>
        <taxon>Sar</taxon>
        <taxon>Stramenopiles</taxon>
        <taxon>Ochrophyta</taxon>
        <taxon>Pelagophyceae</taxon>
        <taxon>Pelagomonadales</taxon>
        <taxon>Pelagomonadaceae</taxon>
        <taxon>Pelagomonas</taxon>
    </lineage>
</organism>
<evidence type="ECO:0000256" key="1">
    <source>
        <dbReference type="SAM" id="MobiDB-lite"/>
    </source>
</evidence>
<feature type="region of interest" description="Disordered" evidence="1">
    <location>
        <begin position="102"/>
        <end position="133"/>
    </location>
</feature>
<dbReference type="EMBL" id="CAKKNE010000001">
    <property type="protein sequence ID" value="CAH0366278.1"/>
    <property type="molecule type" value="Genomic_DNA"/>
</dbReference>